<gene>
    <name evidence="2" type="ORF">STRCI_008449</name>
</gene>
<dbReference type="RefSeq" id="WP_269664290.1">
    <property type="nucleotide sequence ID" value="NZ_CP114413.1"/>
</dbReference>
<dbReference type="EMBL" id="CP114413">
    <property type="protein sequence ID" value="WAZ26804.1"/>
    <property type="molecule type" value="Genomic_DNA"/>
</dbReference>
<evidence type="ECO:0000256" key="1">
    <source>
        <dbReference type="SAM" id="MobiDB-lite"/>
    </source>
</evidence>
<organism evidence="2 3">
    <name type="scientific">Streptomyces cinnabarinus</name>
    <dbReference type="NCBI Taxonomy" id="67287"/>
    <lineage>
        <taxon>Bacteria</taxon>
        <taxon>Bacillati</taxon>
        <taxon>Actinomycetota</taxon>
        <taxon>Actinomycetes</taxon>
        <taxon>Kitasatosporales</taxon>
        <taxon>Streptomycetaceae</taxon>
        <taxon>Streptomyces</taxon>
    </lineage>
</organism>
<reference evidence="2" key="1">
    <citation type="submission" date="2022-12" db="EMBL/GenBank/DDBJ databases">
        <authorList>
            <person name="Ruckert C."/>
            <person name="Busche T."/>
            <person name="Kalinowski J."/>
            <person name="Wittmann C."/>
        </authorList>
    </citation>
    <scope>NUCLEOTIDE SEQUENCE</scope>
    <source>
        <strain evidence="2">DSM 40467</strain>
    </source>
</reference>
<feature type="compositionally biased region" description="Basic and acidic residues" evidence="1">
    <location>
        <begin position="51"/>
        <end position="68"/>
    </location>
</feature>
<evidence type="ECO:0000313" key="3">
    <source>
        <dbReference type="Proteomes" id="UP001164439"/>
    </source>
</evidence>
<accession>A0ABY7KQG1</accession>
<feature type="compositionally biased region" description="Low complexity" evidence="1">
    <location>
        <begin position="19"/>
        <end position="30"/>
    </location>
</feature>
<evidence type="ECO:0000313" key="2">
    <source>
        <dbReference type="EMBL" id="WAZ26804.1"/>
    </source>
</evidence>
<dbReference type="Proteomes" id="UP001164439">
    <property type="component" value="Chromosome"/>
</dbReference>
<proteinExistence type="predicted"/>
<protein>
    <submittedName>
        <fullName evidence="2">Uncharacterized protein</fullName>
    </submittedName>
</protein>
<feature type="region of interest" description="Disordered" evidence="1">
    <location>
        <begin position="1"/>
        <end position="72"/>
    </location>
</feature>
<name>A0ABY7KQG1_9ACTN</name>
<keyword evidence="3" id="KW-1185">Reference proteome</keyword>
<sequence>MVEPVMDLPHGLRRDLEEGSAAEGVVVGVQGEDDRVDPFDVSGAEAAGGGDRVEAEGGGEADRDELPSSHRVLILHARRPPWRGRGRDA</sequence>